<evidence type="ECO:0000256" key="2">
    <source>
        <dbReference type="ARBA" id="ARBA00022737"/>
    </source>
</evidence>
<feature type="domain" description="TATA-binding protein interacting (TIP20)" evidence="4">
    <location>
        <begin position="1"/>
        <end position="105"/>
    </location>
</feature>
<dbReference type="SUPFAM" id="SSF48371">
    <property type="entry name" value="ARM repeat"/>
    <property type="match status" value="1"/>
</dbReference>
<dbReference type="Proteomes" id="UP000728185">
    <property type="component" value="Unassembled WGS sequence"/>
</dbReference>
<dbReference type="Gene3D" id="1.25.10.10">
    <property type="entry name" value="Leucine-rich Repeat Variant"/>
    <property type="match status" value="1"/>
</dbReference>
<dbReference type="PANTHER" id="PTHR12696">
    <property type="entry name" value="TIP120"/>
    <property type="match status" value="1"/>
</dbReference>
<dbReference type="InterPro" id="IPR013932">
    <property type="entry name" value="TATA-bd_TIP120"/>
</dbReference>
<dbReference type="Pfam" id="PF08623">
    <property type="entry name" value="TIP120"/>
    <property type="match status" value="1"/>
</dbReference>
<evidence type="ECO:0000256" key="1">
    <source>
        <dbReference type="ARBA" id="ARBA00007657"/>
    </source>
</evidence>
<organism evidence="5 6">
    <name type="scientific">Fasciolopsis buskii</name>
    <dbReference type="NCBI Taxonomy" id="27845"/>
    <lineage>
        <taxon>Eukaryota</taxon>
        <taxon>Metazoa</taxon>
        <taxon>Spiralia</taxon>
        <taxon>Lophotrochozoa</taxon>
        <taxon>Platyhelminthes</taxon>
        <taxon>Trematoda</taxon>
        <taxon>Digenea</taxon>
        <taxon>Plagiorchiida</taxon>
        <taxon>Echinostomata</taxon>
        <taxon>Echinostomatoidea</taxon>
        <taxon>Fasciolidae</taxon>
        <taxon>Fasciolopsis</taxon>
    </lineage>
</organism>
<dbReference type="OrthoDB" id="6260732at2759"/>
<comment type="similarity">
    <text evidence="1">Belongs to the CAND family.</text>
</comment>
<keyword evidence="2" id="KW-0677">Repeat</keyword>
<comment type="caution">
    <text evidence="5">The sequence shown here is derived from an EMBL/GenBank/DDBJ whole genome shotgun (WGS) entry which is preliminary data.</text>
</comment>
<name>A0A8E0RRN5_9TREM</name>
<evidence type="ECO:0000313" key="6">
    <source>
        <dbReference type="Proteomes" id="UP000728185"/>
    </source>
</evidence>
<evidence type="ECO:0000259" key="4">
    <source>
        <dbReference type="Pfam" id="PF08623"/>
    </source>
</evidence>
<evidence type="ECO:0000313" key="5">
    <source>
        <dbReference type="EMBL" id="KAA0188470.1"/>
    </source>
</evidence>
<evidence type="ECO:0000256" key="3">
    <source>
        <dbReference type="ARBA" id="ARBA00022786"/>
    </source>
</evidence>
<dbReference type="InterPro" id="IPR039852">
    <property type="entry name" value="CAND1/CAND2"/>
</dbReference>
<proteinExistence type="inferred from homology"/>
<dbReference type="InterPro" id="IPR011989">
    <property type="entry name" value="ARM-like"/>
</dbReference>
<keyword evidence="6" id="KW-1185">Reference proteome</keyword>
<dbReference type="GO" id="GO:0010265">
    <property type="term" value="P:SCF complex assembly"/>
    <property type="evidence" value="ECO:0007669"/>
    <property type="project" value="InterPro"/>
</dbReference>
<dbReference type="AlphaFoldDB" id="A0A8E0RRN5"/>
<gene>
    <name evidence="5" type="ORF">FBUS_01769</name>
</gene>
<sequence>MATLLETCLDRLVMAEFLEPLIEGLKDHTDIKLMVYQMLQRIVQIRPLEIDAKMDLLSPPIKSVLLSKPKEDWVKQEMEKMQELSRCAIAVVSSFKAIEDIDKNRYYIDLVRTIESEPSLRAIYAQAQTTQISTTVISGAVGASTTSKLLGTKRV</sequence>
<dbReference type="EMBL" id="LUCM01008400">
    <property type="protein sequence ID" value="KAA0188470.1"/>
    <property type="molecule type" value="Genomic_DNA"/>
</dbReference>
<protein>
    <recommendedName>
        <fullName evidence="4">TATA-binding protein interacting (TIP20) domain-containing protein</fullName>
    </recommendedName>
</protein>
<accession>A0A8E0RRN5</accession>
<reference evidence="5" key="1">
    <citation type="submission" date="2019-05" db="EMBL/GenBank/DDBJ databases">
        <title>Annotation for the trematode Fasciolopsis buski.</title>
        <authorList>
            <person name="Choi Y.-J."/>
        </authorList>
    </citation>
    <scope>NUCLEOTIDE SEQUENCE</scope>
    <source>
        <strain evidence="5">HT</strain>
        <tissue evidence="5">Whole worm</tissue>
    </source>
</reference>
<dbReference type="InterPro" id="IPR016024">
    <property type="entry name" value="ARM-type_fold"/>
</dbReference>
<keyword evidence="3" id="KW-0833">Ubl conjugation pathway</keyword>